<sequence>MPVSFHLGRWLGERRFPKDYDLLPGLGSNSGVLHLMMLDDSSRGMIPPEMVDTIWCCSEFSDLAIGICCIEMKWVEMVN</sequence>
<gene>
    <name evidence="1" type="ORF">L195_g032612</name>
</gene>
<dbReference type="Proteomes" id="UP000236291">
    <property type="component" value="Unassembled WGS sequence"/>
</dbReference>
<dbReference type="EMBL" id="ASHM01031054">
    <property type="protein sequence ID" value="PNX76657.1"/>
    <property type="molecule type" value="Genomic_DNA"/>
</dbReference>
<protein>
    <submittedName>
        <fullName evidence="1">Uncharacterized protein</fullName>
    </submittedName>
</protein>
<reference evidence="1 2" key="1">
    <citation type="journal article" date="2014" name="Am. J. Bot.">
        <title>Genome assembly and annotation for red clover (Trifolium pratense; Fabaceae).</title>
        <authorList>
            <person name="Istvanek J."/>
            <person name="Jaros M."/>
            <person name="Krenek A."/>
            <person name="Repkova J."/>
        </authorList>
    </citation>
    <scope>NUCLEOTIDE SEQUENCE [LARGE SCALE GENOMIC DNA]</scope>
    <source>
        <strain evidence="2">cv. Tatra</strain>
        <tissue evidence="1">Young leaves</tissue>
    </source>
</reference>
<name>A0A2K3LDR5_TRIPR</name>
<comment type="caution">
    <text evidence="1">The sequence shown here is derived from an EMBL/GenBank/DDBJ whole genome shotgun (WGS) entry which is preliminary data.</text>
</comment>
<proteinExistence type="predicted"/>
<organism evidence="1 2">
    <name type="scientific">Trifolium pratense</name>
    <name type="common">Red clover</name>
    <dbReference type="NCBI Taxonomy" id="57577"/>
    <lineage>
        <taxon>Eukaryota</taxon>
        <taxon>Viridiplantae</taxon>
        <taxon>Streptophyta</taxon>
        <taxon>Embryophyta</taxon>
        <taxon>Tracheophyta</taxon>
        <taxon>Spermatophyta</taxon>
        <taxon>Magnoliopsida</taxon>
        <taxon>eudicotyledons</taxon>
        <taxon>Gunneridae</taxon>
        <taxon>Pentapetalae</taxon>
        <taxon>rosids</taxon>
        <taxon>fabids</taxon>
        <taxon>Fabales</taxon>
        <taxon>Fabaceae</taxon>
        <taxon>Papilionoideae</taxon>
        <taxon>50 kb inversion clade</taxon>
        <taxon>NPAAA clade</taxon>
        <taxon>Hologalegina</taxon>
        <taxon>IRL clade</taxon>
        <taxon>Trifolieae</taxon>
        <taxon>Trifolium</taxon>
    </lineage>
</organism>
<reference evidence="1 2" key="2">
    <citation type="journal article" date="2017" name="Front. Plant Sci.">
        <title>Gene Classification and Mining of Molecular Markers Useful in Red Clover (Trifolium pratense) Breeding.</title>
        <authorList>
            <person name="Istvanek J."/>
            <person name="Dluhosova J."/>
            <person name="Dluhos P."/>
            <person name="Patkova L."/>
            <person name="Nedelnik J."/>
            <person name="Repkova J."/>
        </authorList>
    </citation>
    <scope>NUCLEOTIDE SEQUENCE [LARGE SCALE GENOMIC DNA]</scope>
    <source>
        <strain evidence="2">cv. Tatra</strain>
        <tissue evidence="1">Young leaves</tissue>
    </source>
</reference>
<dbReference type="AlphaFoldDB" id="A0A2K3LDR5"/>
<evidence type="ECO:0000313" key="2">
    <source>
        <dbReference type="Proteomes" id="UP000236291"/>
    </source>
</evidence>
<accession>A0A2K3LDR5</accession>
<evidence type="ECO:0000313" key="1">
    <source>
        <dbReference type="EMBL" id="PNX76657.1"/>
    </source>
</evidence>